<feature type="region of interest" description="Disordered" evidence="1">
    <location>
        <begin position="459"/>
        <end position="478"/>
    </location>
</feature>
<feature type="compositionally biased region" description="Low complexity" evidence="1">
    <location>
        <begin position="273"/>
        <end position="290"/>
    </location>
</feature>
<evidence type="ECO:0000259" key="2">
    <source>
        <dbReference type="PROSITE" id="PS50006"/>
    </source>
</evidence>
<evidence type="ECO:0000313" key="4">
    <source>
        <dbReference type="Proteomes" id="UP001345013"/>
    </source>
</evidence>
<feature type="compositionally biased region" description="Polar residues" evidence="1">
    <location>
        <begin position="459"/>
        <end position="470"/>
    </location>
</feature>
<feature type="domain" description="FHA" evidence="2">
    <location>
        <begin position="44"/>
        <end position="104"/>
    </location>
</feature>
<dbReference type="PANTHER" id="PTHR15715">
    <property type="entry name" value="CENTROSOMAL PROTEIN OF 170 KDA"/>
    <property type="match status" value="1"/>
</dbReference>
<dbReference type="SMART" id="SM00240">
    <property type="entry name" value="FHA"/>
    <property type="match status" value="1"/>
</dbReference>
<sequence>MPPAINTMETQIRKRKVCIHLSDVNRQEGFPDRIITLEHPHWSAEIGRGSSSEIVASPQPANAWFTSKVMSRHHAELKADPKTRMLMIKDKGSMHGTLLNGARVPISGLEVLPDDIITFGTQVVAKDNTFSPLKTSVTYQWTEDDIHQVESGQSSFTNITNTFTADYSDADICSEYDDEIEVVGESVRQPSLEILQPTFVRPVAASSANTSPRTDSERRTSSITAPTDSSSVIDEAQNRQKDEQVTPSKARVLPIFNDSESETGESLRHPPRAGSALGDDSGSDDGSSLDYNPLENNTELYGFDEEYEDEEEYDQDEEIDNEEQEHGDAMPSEPPLVVPHRTCCSSSVPTSAPLREPSPSDAAMAKPRPSSPTRHPSLFSMAPPPPPITPRPAFSPSPSKSHNLPGASLALSPGPNPCTQPPFTYAPSYQFHSSYPTISNNGPFGYSIASYDPYDIIQSTTPPSFQSSRPSVPMQAMYPPPLIQSLHASPKVPVWAQSANEGPRYCQPTATLKRKADEMCSDDDDWSSEGQVEDLDKVSSPQAPLSSPRSPVWQPESPEIQRLRVNFAPCPSEPEAVVSDAVSNAGDLTKDVEPAGAEVPAVESSNATAEEAKALVEPIEPLVPAVQGEAVQSPPRKKTKVSESAVQHATSTARTAMKYAAVALAGGAAGAMGTVYALASLPPDYFASAI</sequence>
<proteinExistence type="predicted"/>
<dbReference type="SUPFAM" id="SSF49879">
    <property type="entry name" value="SMAD/FHA domain"/>
    <property type="match status" value="1"/>
</dbReference>
<dbReference type="EMBL" id="JAVRRG010000061">
    <property type="protein sequence ID" value="KAK5092225.1"/>
    <property type="molecule type" value="Genomic_DNA"/>
</dbReference>
<feature type="compositionally biased region" description="Polar residues" evidence="1">
    <location>
        <begin position="539"/>
        <end position="549"/>
    </location>
</feature>
<accession>A0ABR0K8Z2</accession>
<reference evidence="3 4" key="1">
    <citation type="submission" date="2023-08" db="EMBL/GenBank/DDBJ databases">
        <title>Black Yeasts Isolated from many extreme environments.</title>
        <authorList>
            <person name="Coleine C."/>
            <person name="Stajich J.E."/>
            <person name="Selbmann L."/>
        </authorList>
    </citation>
    <scope>NUCLEOTIDE SEQUENCE [LARGE SCALE GENOMIC DNA]</scope>
    <source>
        <strain evidence="3 4">CCFEE 5885</strain>
    </source>
</reference>
<organism evidence="3 4">
    <name type="scientific">Lithohypha guttulata</name>
    <dbReference type="NCBI Taxonomy" id="1690604"/>
    <lineage>
        <taxon>Eukaryota</taxon>
        <taxon>Fungi</taxon>
        <taxon>Dikarya</taxon>
        <taxon>Ascomycota</taxon>
        <taxon>Pezizomycotina</taxon>
        <taxon>Eurotiomycetes</taxon>
        <taxon>Chaetothyriomycetidae</taxon>
        <taxon>Chaetothyriales</taxon>
        <taxon>Trichomeriaceae</taxon>
        <taxon>Lithohypha</taxon>
    </lineage>
</organism>
<dbReference type="PANTHER" id="PTHR15715:SF37">
    <property type="entry name" value="LD47843P"/>
    <property type="match status" value="1"/>
</dbReference>
<name>A0ABR0K8Z2_9EURO</name>
<dbReference type="PROSITE" id="PS50006">
    <property type="entry name" value="FHA_DOMAIN"/>
    <property type="match status" value="1"/>
</dbReference>
<dbReference type="InterPro" id="IPR000253">
    <property type="entry name" value="FHA_dom"/>
</dbReference>
<feature type="compositionally biased region" description="Acidic residues" evidence="1">
    <location>
        <begin position="519"/>
        <end position="533"/>
    </location>
</feature>
<evidence type="ECO:0000256" key="1">
    <source>
        <dbReference type="SAM" id="MobiDB-lite"/>
    </source>
</evidence>
<keyword evidence="4" id="KW-1185">Reference proteome</keyword>
<comment type="caution">
    <text evidence="3">The sequence shown here is derived from an EMBL/GenBank/DDBJ whole genome shotgun (WGS) entry which is preliminary data.</text>
</comment>
<feature type="region of interest" description="Disordered" evidence="1">
    <location>
        <begin position="203"/>
        <end position="423"/>
    </location>
</feature>
<dbReference type="Pfam" id="PF00498">
    <property type="entry name" value="FHA"/>
    <property type="match status" value="1"/>
</dbReference>
<dbReference type="Gene3D" id="2.60.200.20">
    <property type="match status" value="1"/>
</dbReference>
<feature type="compositionally biased region" description="Polar residues" evidence="1">
    <location>
        <begin position="221"/>
        <end position="232"/>
    </location>
</feature>
<feature type="compositionally biased region" description="Pro residues" evidence="1">
    <location>
        <begin position="382"/>
        <end position="395"/>
    </location>
</feature>
<dbReference type="Proteomes" id="UP001345013">
    <property type="component" value="Unassembled WGS sequence"/>
</dbReference>
<feature type="region of interest" description="Disordered" evidence="1">
    <location>
        <begin position="514"/>
        <end position="556"/>
    </location>
</feature>
<dbReference type="InterPro" id="IPR051176">
    <property type="entry name" value="Cent_Immune-Sig_Mod"/>
</dbReference>
<dbReference type="InterPro" id="IPR008984">
    <property type="entry name" value="SMAD_FHA_dom_sf"/>
</dbReference>
<evidence type="ECO:0000313" key="3">
    <source>
        <dbReference type="EMBL" id="KAK5092225.1"/>
    </source>
</evidence>
<protein>
    <recommendedName>
        <fullName evidence="2">FHA domain-containing protein</fullName>
    </recommendedName>
</protein>
<gene>
    <name evidence="3" type="ORF">LTR24_005362</name>
</gene>
<feature type="region of interest" description="Disordered" evidence="1">
    <location>
        <begin position="626"/>
        <end position="647"/>
    </location>
</feature>
<feature type="compositionally biased region" description="Acidic residues" evidence="1">
    <location>
        <begin position="302"/>
        <end position="325"/>
    </location>
</feature>